<dbReference type="Pfam" id="PF24758">
    <property type="entry name" value="LRR_At5g56370"/>
    <property type="match status" value="1"/>
</dbReference>
<accession>A0A8T0X768</accession>
<dbReference type="PANTHER" id="PTHR34145:SF28">
    <property type="entry name" value="F-BOX DOMAIN-CONTAINING PROTEIN"/>
    <property type="match status" value="1"/>
</dbReference>
<evidence type="ECO:0000259" key="1">
    <source>
        <dbReference type="PROSITE" id="PS50181"/>
    </source>
</evidence>
<evidence type="ECO:0000313" key="2">
    <source>
        <dbReference type="EMBL" id="KAG2651409.1"/>
    </source>
</evidence>
<dbReference type="InterPro" id="IPR055411">
    <property type="entry name" value="LRR_FXL15/At3g58940/PEG3-like"/>
</dbReference>
<gene>
    <name evidence="2" type="ORF">PVAP13_1NG284600</name>
</gene>
<dbReference type="Gene3D" id="3.80.10.10">
    <property type="entry name" value="Ribonuclease Inhibitor"/>
    <property type="match status" value="1"/>
</dbReference>
<dbReference type="Pfam" id="PF00646">
    <property type="entry name" value="F-box"/>
    <property type="match status" value="1"/>
</dbReference>
<dbReference type="OrthoDB" id="1424615at2759"/>
<sequence length="436" mass="48862">MAHAKKAKVKHTVDLSSSTISSLPQEIKAKILSNLSIHMAVRASVLSSDWRNLWTIMPDIFLCDSKFCSVCPSSDSSEAFYISGRSKFVTLVDLALSLHKGTLDTFQIHGAQSYHDVFARWMYMLSTKRPGAITIKLTSGPQYKIPSSLFSISHLYLLYLKNCSISLPKKFEGFRLLRVLKLKVFSTTDSDISNLISSCPLLDVVRLKYFEGISCLSIQSQTLEILEVEGNFEDIHVDAPNLLHMYLTLSNTEDHQSVPVQGDRKSYLKQTFGSLTHITTLSVSGSFLTYLSKGCMLTEVPGVFDHLETVHMERCLWKWTEVLASCSLFQKALLLSELEIFSYPCPEAFTRKGIWDQDETEIQAPKLDNLVTITLNDFRGLDCEVAFLGLLLSWAPALEELKINIPEGTSDHCAFRATKKLLALPRASTKAKIIVT</sequence>
<dbReference type="Proteomes" id="UP000823388">
    <property type="component" value="Chromosome 1N"/>
</dbReference>
<keyword evidence="3" id="KW-1185">Reference proteome</keyword>
<dbReference type="PANTHER" id="PTHR34145">
    <property type="entry name" value="OS02G0105600 PROTEIN"/>
    <property type="match status" value="1"/>
</dbReference>
<dbReference type="AlphaFoldDB" id="A0A8T0X768"/>
<dbReference type="InterPro" id="IPR032675">
    <property type="entry name" value="LRR_dom_sf"/>
</dbReference>
<dbReference type="PROSITE" id="PS50181">
    <property type="entry name" value="FBOX"/>
    <property type="match status" value="1"/>
</dbReference>
<protein>
    <recommendedName>
        <fullName evidence="1">F-box domain-containing protein</fullName>
    </recommendedName>
</protein>
<dbReference type="EMBL" id="CM029038">
    <property type="protein sequence ID" value="KAG2651409.1"/>
    <property type="molecule type" value="Genomic_DNA"/>
</dbReference>
<reference evidence="2" key="1">
    <citation type="submission" date="2020-05" db="EMBL/GenBank/DDBJ databases">
        <title>WGS assembly of Panicum virgatum.</title>
        <authorList>
            <person name="Lovell J.T."/>
            <person name="Jenkins J."/>
            <person name="Shu S."/>
            <person name="Juenger T.E."/>
            <person name="Schmutz J."/>
        </authorList>
    </citation>
    <scope>NUCLEOTIDE SEQUENCE</scope>
    <source>
        <strain evidence="2">AP13</strain>
    </source>
</reference>
<name>A0A8T0X768_PANVG</name>
<comment type="caution">
    <text evidence="2">The sequence shown here is derived from an EMBL/GenBank/DDBJ whole genome shotgun (WGS) entry which is preliminary data.</text>
</comment>
<evidence type="ECO:0000313" key="3">
    <source>
        <dbReference type="Proteomes" id="UP000823388"/>
    </source>
</evidence>
<dbReference type="SUPFAM" id="SSF52047">
    <property type="entry name" value="RNI-like"/>
    <property type="match status" value="1"/>
</dbReference>
<dbReference type="InterPro" id="IPR001810">
    <property type="entry name" value="F-box_dom"/>
</dbReference>
<proteinExistence type="predicted"/>
<dbReference type="InterPro" id="IPR036047">
    <property type="entry name" value="F-box-like_dom_sf"/>
</dbReference>
<dbReference type="InterPro" id="IPR053772">
    <property type="entry name" value="At1g61320/At1g61330-like"/>
</dbReference>
<organism evidence="2 3">
    <name type="scientific">Panicum virgatum</name>
    <name type="common">Blackwell switchgrass</name>
    <dbReference type="NCBI Taxonomy" id="38727"/>
    <lineage>
        <taxon>Eukaryota</taxon>
        <taxon>Viridiplantae</taxon>
        <taxon>Streptophyta</taxon>
        <taxon>Embryophyta</taxon>
        <taxon>Tracheophyta</taxon>
        <taxon>Spermatophyta</taxon>
        <taxon>Magnoliopsida</taxon>
        <taxon>Liliopsida</taxon>
        <taxon>Poales</taxon>
        <taxon>Poaceae</taxon>
        <taxon>PACMAD clade</taxon>
        <taxon>Panicoideae</taxon>
        <taxon>Panicodae</taxon>
        <taxon>Paniceae</taxon>
        <taxon>Panicinae</taxon>
        <taxon>Panicum</taxon>
        <taxon>Panicum sect. Hiantes</taxon>
    </lineage>
</organism>
<feature type="domain" description="F-box" evidence="1">
    <location>
        <begin position="17"/>
        <end position="70"/>
    </location>
</feature>
<dbReference type="SUPFAM" id="SSF81383">
    <property type="entry name" value="F-box domain"/>
    <property type="match status" value="1"/>
</dbReference>